<accession>A0ABT6ARH4</accession>
<evidence type="ECO:0000256" key="1">
    <source>
        <dbReference type="SAM" id="MobiDB-lite"/>
    </source>
</evidence>
<dbReference type="RefSeq" id="WP_017225477.1">
    <property type="nucleotide sequence ID" value="NZ_JARJLM010000339.1"/>
</dbReference>
<reference evidence="2 3" key="1">
    <citation type="submission" date="2023-03" db="EMBL/GenBank/DDBJ databases">
        <title>Draft assemblies of triclosan tolerant bacteria isolated from returned activated sludge.</title>
        <authorList>
            <person name="Van Hamelsveld S."/>
        </authorList>
    </citation>
    <scope>NUCLEOTIDE SEQUENCE [LARGE SCALE GENOMIC DNA]</scope>
    <source>
        <strain evidence="2 3">GW210010_S58</strain>
    </source>
</reference>
<feature type="compositionally biased region" description="Low complexity" evidence="1">
    <location>
        <begin position="12"/>
        <end position="37"/>
    </location>
</feature>
<keyword evidence="3" id="KW-1185">Reference proteome</keyword>
<protein>
    <submittedName>
        <fullName evidence="2">Uncharacterized protein</fullName>
    </submittedName>
</protein>
<evidence type="ECO:0000313" key="2">
    <source>
        <dbReference type="EMBL" id="MDF3835222.1"/>
    </source>
</evidence>
<proteinExistence type="predicted"/>
<feature type="compositionally biased region" description="Basic and acidic residues" evidence="1">
    <location>
        <begin position="38"/>
        <end position="50"/>
    </location>
</feature>
<organism evidence="2 3">
    <name type="scientific">Cupriavidus basilensis</name>
    <dbReference type="NCBI Taxonomy" id="68895"/>
    <lineage>
        <taxon>Bacteria</taxon>
        <taxon>Pseudomonadati</taxon>
        <taxon>Pseudomonadota</taxon>
        <taxon>Betaproteobacteria</taxon>
        <taxon>Burkholderiales</taxon>
        <taxon>Burkholderiaceae</taxon>
        <taxon>Cupriavidus</taxon>
    </lineage>
</organism>
<feature type="compositionally biased region" description="Low complexity" evidence="1">
    <location>
        <begin position="56"/>
        <end position="74"/>
    </location>
</feature>
<name>A0ABT6ARH4_9BURK</name>
<comment type="caution">
    <text evidence="2">The sequence shown here is derived from an EMBL/GenBank/DDBJ whole genome shotgun (WGS) entry which is preliminary data.</text>
</comment>
<feature type="region of interest" description="Disordered" evidence="1">
    <location>
        <begin position="1"/>
        <end position="96"/>
    </location>
</feature>
<sequence>MATGSNRKARTAAPVAANGEAGAPATTVVKTTKPAKAAKAERARKPEAADKAGGPAVKSKASSGATKGAAAKPGKAPRENGADNGGQGGGKKKVVRDSFTMPEWDYRKLAELKRRCLDGGAHVKKSELLRAGLKLLEALPEKKLLAAVGGVETVKTGRPSKRKAREASPAQ</sequence>
<dbReference type="Proteomes" id="UP001216674">
    <property type="component" value="Unassembled WGS sequence"/>
</dbReference>
<dbReference type="EMBL" id="JARJLM010000339">
    <property type="protein sequence ID" value="MDF3835222.1"/>
    <property type="molecule type" value="Genomic_DNA"/>
</dbReference>
<gene>
    <name evidence="2" type="ORF">P3W85_19975</name>
</gene>
<evidence type="ECO:0000313" key="3">
    <source>
        <dbReference type="Proteomes" id="UP001216674"/>
    </source>
</evidence>